<dbReference type="AlphaFoldDB" id="A0A9X1VC20"/>
<name>A0A9X1VC20_9BACL</name>
<dbReference type="RefSeq" id="WP_241716579.1">
    <property type="nucleotide sequence ID" value="NZ_JALBUF010000022.1"/>
</dbReference>
<reference evidence="1" key="1">
    <citation type="submission" date="2022-03" db="EMBL/GenBank/DDBJ databases">
        <title>Draft Genome Sequence of Firmicute Strain S0AB, a Heterotrophic Iron/Sulfur-Oxidizing Extreme Acidophile.</title>
        <authorList>
            <person name="Vergara E."/>
            <person name="Pakostova E."/>
            <person name="Johnson D.B."/>
            <person name="Holmes D.S."/>
        </authorList>
    </citation>
    <scope>NUCLEOTIDE SEQUENCE</scope>
    <source>
        <strain evidence="1">S0AB</strain>
    </source>
</reference>
<dbReference type="EMBL" id="JALBUF010000022">
    <property type="protein sequence ID" value="MCI0184699.1"/>
    <property type="molecule type" value="Genomic_DNA"/>
</dbReference>
<accession>A0A9X1VC20</accession>
<comment type="caution">
    <text evidence="1">The sequence shown here is derived from an EMBL/GenBank/DDBJ whole genome shotgun (WGS) entry which is preliminary data.</text>
</comment>
<evidence type="ECO:0000313" key="1">
    <source>
        <dbReference type="EMBL" id="MCI0184699.1"/>
    </source>
</evidence>
<protein>
    <submittedName>
        <fullName evidence="1">Uncharacterized protein</fullName>
    </submittedName>
</protein>
<evidence type="ECO:0000313" key="2">
    <source>
        <dbReference type="Proteomes" id="UP001139263"/>
    </source>
</evidence>
<gene>
    <name evidence="1" type="ORF">MM817_02996</name>
</gene>
<proteinExistence type="predicted"/>
<keyword evidence="2" id="KW-1185">Reference proteome</keyword>
<dbReference type="Proteomes" id="UP001139263">
    <property type="component" value="Unassembled WGS sequence"/>
</dbReference>
<organism evidence="1 2">
    <name type="scientific">Sulfoacidibacillus ferrooxidans</name>
    <dbReference type="NCBI Taxonomy" id="2005001"/>
    <lineage>
        <taxon>Bacteria</taxon>
        <taxon>Bacillati</taxon>
        <taxon>Bacillota</taxon>
        <taxon>Bacilli</taxon>
        <taxon>Bacillales</taxon>
        <taxon>Alicyclobacillaceae</taxon>
        <taxon>Sulfoacidibacillus</taxon>
    </lineage>
</organism>
<sequence>MAYFAYQADPTHPLYIVLPKDMKPFGQNLVGEDGTFGFTFKDSSGNIFEIGSSALCNGCAASAGAGFFQAAEKASLQDGSNPQPSLKEQGANVAYPKSDLALYAYSDKGMKTIGFNQYKTDMSQVVWGIDFGASYQGPNPDMNQVPWILQNLIEQNQVGTSTK</sequence>